<dbReference type="PANTHER" id="PTHR10954">
    <property type="entry name" value="RIBONUCLEASE H2 SUBUNIT A"/>
    <property type="match status" value="1"/>
</dbReference>
<dbReference type="Proteomes" id="UP001059480">
    <property type="component" value="Unassembled WGS sequence"/>
</dbReference>
<evidence type="ECO:0000256" key="1">
    <source>
        <dbReference type="ARBA" id="ARBA00000077"/>
    </source>
</evidence>
<evidence type="ECO:0000256" key="4">
    <source>
        <dbReference type="ARBA" id="ARBA00004496"/>
    </source>
</evidence>
<evidence type="ECO:0000256" key="3">
    <source>
        <dbReference type="ARBA" id="ARBA00004065"/>
    </source>
</evidence>
<evidence type="ECO:0000256" key="14">
    <source>
        <dbReference type="HAMAP-Rule" id="MF_00052"/>
    </source>
</evidence>
<dbReference type="EMBL" id="JANHNZ010000001">
    <property type="protein sequence ID" value="MCQ9209047.1"/>
    <property type="molecule type" value="Genomic_DNA"/>
</dbReference>
<evidence type="ECO:0000259" key="17">
    <source>
        <dbReference type="PROSITE" id="PS51975"/>
    </source>
</evidence>
<evidence type="ECO:0000256" key="5">
    <source>
        <dbReference type="ARBA" id="ARBA00007383"/>
    </source>
</evidence>
<evidence type="ECO:0000256" key="7">
    <source>
        <dbReference type="ARBA" id="ARBA00019179"/>
    </source>
</evidence>
<organism evidence="18 19">
    <name type="scientific">Granulicatella seriolae</name>
    <dbReference type="NCBI Taxonomy" id="2967226"/>
    <lineage>
        <taxon>Bacteria</taxon>
        <taxon>Bacillati</taxon>
        <taxon>Bacillota</taxon>
        <taxon>Bacilli</taxon>
        <taxon>Lactobacillales</taxon>
        <taxon>Carnobacteriaceae</taxon>
        <taxon>Granulicatella</taxon>
    </lineage>
</organism>
<sequence length="253" mass="27975">MQSIKDIKAQLALIEDVQDKFLIELANDQRAGVKALLKSWHRQYEKKQARIEQFEGMQFFERQARSRGAQWIAGIDEVGRGPLAGPVVAAAVVLPEGIQDLGFDDSKKLSASKRQEIFDKIMVEAVAVGVGVISPQRIDDINIYQASKEAMKEAILNLSLAPDYLLLDAMNLDLDLPQDSIIKGDAKSISIAAASIVAKQIRDKMMEDYALEFPAYGFERNAGYGTAQHLSALETVGISPIHRKTFAPVKNYL</sequence>
<dbReference type="PROSITE" id="PS51975">
    <property type="entry name" value="RNASE_H_2"/>
    <property type="match status" value="1"/>
</dbReference>
<reference evidence="18" key="3">
    <citation type="journal article" date="2023" name="Microbiol. Resour. Announc.">
        <title>Draft Genome Sequence of Granulicatella sp. Strain S8, Isolated from a Marine Fish, Seriola quinqueradiata.</title>
        <authorList>
            <person name="Lee M."/>
            <person name="Farooq A."/>
            <person name="Jeong J.B."/>
            <person name="Jung M.Y."/>
        </authorList>
    </citation>
    <scope>NUCLEOTIDE SEQUENCE</scope>
    <source>
        <strain evidence="18">S8</strain>
    </source>
</reference>
<keyword evidence="13 14" id="KW-0464">Manganese</keyword>
<comment type="subcellular location">
    <subcellularLocation>
        <location evidence="4 14">Cytoplasm</location>
    </subcellularLocation>
</comment>
<feature type="binding site" evidence="14 15">
    <location>
        <position position="168"/>
    </location>
    <ligand>
        <name>a divalent metal cation</name>
        <dbReference type="ChEBI" id="CHEBI:60240"/>
    </ligand>
</feature>
<evidence type="ECO:0000256" key="8">
    <source>
        <dbReference type="ARBA" id="ARBA00022490"/>
    </source>
</evidence>
<keyword evidence="8 14" id="KW-0963">Cytoplasm</keyword>
<dbReference type="InterPro" id="IPR036397">
    <property type="entry name" value="RNaseH_sf"/>
</dbReference>
<gene>
    <name evidence="14" type="primary">rnhB</name>
    <name evidence="18" type="ORF">NPA36_00505</name>
</gene>
<keyword evidence="12 14" id="KW-0378">Hydrolase</keyword>
<dbReference type="NCBIfam" id="NF000595">
    <property type="entry name" value="PRK00015.1-3"/>
    <property type="match status" value="1"/>
</dbReference>
<dbReference type="EC" id="3.1.26.4" evidence="6 14"/>
<accession>A0ABT1WKC6</accession>
<dbReference type="InterPro" id="IPR012337">
    <property type="entry name" value="RNaseH-like_sf"/>
</dbReference>
<evidence type="ECO:0000256" key="15">
    <source>
        <dbReference type="PROSITE-ProRule" id="PRU01319"/>
    </source>
</evidence>
<keyword evidence="10 14" id="KW-0479">Metal-binding</keyword>
<comment type="similarity">
    <text evidence="5 14 16">Belongs to the RNase HII family.</text>
</comment>
<evidence type="ECO:0000313" key="19">
    <source>
        <dbReference type="Proteomes" id="UP001059480"/>
    </source>
</evidence>
<keyword evidence="19" id="KW-1185">Reference proteome</keyword>
<dbReference type="CDD" id="cd07182">
    <property type="entry name" value="RNase_HII_bacteria_HII_like"/>
    <property type="match status" value="1"/>
</dbReference>
<feature type="binding site" evidence="14 15">
    <location>
        <position position="77"/>
    </location>
    <ligand>
        <name>a divalent metal cation</name>
        <dbReference type="ChEBI" id="CHEBI:60240"/>
    </ligand>
</feature>
<dbReference type="InterPro" id="IPR022898">
    <property type="entry name" value="RNase_HII"/>
</dbReference>
<dbReference type="Gene3D" id="3.30.420.10">
    <property type="entry name" value="Ribonuclease H-like superfamily/Ribonuclease H"/>
    <property type="match status" value="1"/>
</dbReference>
<comment type="catalytic activity">
    <reaction evidence="1 14 15 16">
        <text>Endonucleolytic cleavage to 5'-phosphomonoester.</text>
        <dbReference type="EC" id="3.1.26.4"/>
    </reaction>
</comment>
<evidence type="ECO:0000256" key="11">
    <source>
        <dbReference type="ARBA" id="ARBA00022759"/>
    </source>
</evidence>
<protein>
    <recommendedName>
        <fullName evidence="7 14">Ribonuclease HII</fullName>
        <shortName evidence="14">RNase HII</shortName>
        <ecNumber evidence="6 14">3.1.26.4</ecNumber>
    </recommendedName>
</protein>
<reference evidence="18" key="2">
    <citation type="journal article" date="2023" name="Curr. Microbiol.">
        <title>Granulicatella seriolae sp. nov., a Novel Facultative Anaerobe Isolated from Yellowtail Marine Fish.</title>
        <authorList>
            <person name="Lee M."/>
            <person name="Choi Y.J."/>
            <person name="Farooq A."/>
            <person name="Jeong J.B."/>
            <person name="Jung M.Y."/>
        </authorList>
    </citation>
    <scope>NUCLEOTIDE SEQUENCE</scope>
    <source>
        <strain evidence="18">S8</strain>
    </source>
</reference>
<comment type="cofactor">
    <cofactor evidence="14 15">
        <name>Mn(2+)</name>
        <dbReference type="ChEBI" id="CHEBI:29035"/>
    </cofactor>
    <cofactor evidence="14 15">
        <name>Mg(2+)</name>
        <dbReference type="ChEBI" id="CHEBI:18420"/>
    </cofactor>
    <text evidence="14 15">Manganese or magnesium. Binds 1 divalent metal ion per monomer in the absence of substrate. May bind a second metal ion after substrate binding.</text>
</comment>
<name>A0ABT1WKC6_9LACT</name>
<evidence type="ECO:0000256" key="12">
    <source>
        <dbReference type="ARBA" id="ARBA00022801"/>
    </source>
</evidence>
<dbReference type="Pfam" id="PF01351">
    <property type="entry name" value="RNase_HII"/>
    <property type="match status" value="1"/>
</dbReference>
<evidence type="ECO:0000256" key="6">
    <source>
        <dbReference type="ARBA" id="ARBA00012180"/>
    </source>
</evidence>
<dbReference type="NCBIfam" id="NF000594">
    <property type="entry name" value="PRK00015.1-1"/>
    <property type="match status" value="1"/>
</dbReference>
<dbReference type="RefSeq" id="WP_256944161.1">
    <property type="nucleotide sequence ID" value="NZ_JANHNZ010000001.1"/>
</dbReference>
<dbReference type="InterPro" id="IPR001352">
    <property type="entry name" value="RNase_HII/HIII"/>
</dbReference>
<dbReference type="SUPFAM" id="SSF53098">
    <property type="entry name" value="Ribonuclease H-like"/>
    <property type="match status" value="1"/>
</dbReference>
<evidence type="ECO:0000313" key="18">
    <source>
        <dbReference type="EMBL" id="MCQ9209047.1"/>
    </source>
</evidence>
<dbReference type="InterPro" id="IPR024567">
    <property type="entry name" value="RNase_HII/HIII_dom"/>
</dbReference>
<keyword evidence="9 14" id="KW-0540">Nuclease</keyword>
<dbReference type="GO" id="GO:0004523">
    <property type="term" value="F:RNA-DNA hybrid ribonuclease activity"/>
    <property type="evidence" value="ECO:0007669"/>
    <property type="project" value="UniProtKB-EC"/>
</dbReference>
<comment type="caution">
    <text evidence="18">The sequence shown here is derived from an EMBL/GenBank/DDBJ whole genome shotgun (WGS) entry which is preliminary data.</text>
</comment>
<evidence type="ECO:0000256" key="9">
    <source>
        <dbReference type="ARBA" id="ARBA00022722"/>
    </source>
</evidence>
<comment type="cofactor">
    <cofactor evidence="2">
        <name>Mg(2+)</name>
        <dbReference type="ChEBI" id="CHEBI:18420"/>
    </cofactor>
</comment>
<evidence type="ECO:0000256" key="10">
    <source>
        <dbReference type="ARBA" id="ARBA00022723"/>
    </source>
</evidence>
<dbReference type="PANTHER" id="PTHR10954:SF18">
    <property type="entry name" value="RIBONUCLEASE HII"/>
    <property type="match status" value="1"/>
</dbReference>
<feature type="domain" description="RNase H type-2" evidence="17">
    <location>
        <begin position="70"/>
        <end position="253"/>
    </location>
</feature>
<comment type="function">
    <text evidence="3 14 16">Endonuclease that specifically degrades the RNA of RNA-DNA hybrids.</text>
</comment>
<reference evidence="18" key="1">
    <citation type="submission" date="2022-07" db="EMBL/GenBank/DDBJ databases">
        <authorList>
            <person name="Jung M.-Y."/>
            <person name="Lee M."/>
        </authorList>
    </citation>
    <scope>NUCLEOTIDE SEQUENCE</scope>
    <source>
        <strain evidence="18">S8</strain>
    </source>
</reference>
<proteinExistence type="inferred from homology"/>
<feature type="binding site" evidence="14 15">
    <location>
        <position position="76"/>
    </location>
    <ligand>
        <name>a divalent metal cation</name>
        <dbReference type="ChEBI" id="CHEBI:60240"/>
    </ligand>
</feature>
<evidence type="ECO:0000256" key="13">
    <source>
        <dbReference type="ARBA" id="ARBA00023211"/>
    </source>
</evidence>
<evidence type="ECO:0000256" key="16">
    <source>
        <dbReference type="RuleBase" id="RU003515"/>
    </source>
</evidence>
<keyword evidence="11 14" id="KW-0255">Endonuclease</keyword>
<evidence type="ECO:0000256" key="2">
    <source>
        <dbReference type="ARBA" id="ARBA00001946"/>
    </source>
</evidence>
<dbReference type="HAMAP" id="MF_00052_B">
    <property type="entry name" value="RNase_HII_B"/>
    <property type="match status" value="1"/>
</dbReference>